<keyword evidence="4 6" id="KW-0472">Membrane</keyword>
<feature type="transmembrane region" description="Helical" evidence="6">
    <location>
        <begin position="266"/>
        <end position="285"/>
    </location>
</feature>
<keyword evidence="3 6" id="KW-1133">Transmembrane helix</keyword>
<feature type="domain" description="Amino acid transporter transmembrane" evidence="7">
    <location>
        <begin position="4"/>
        <end position="580"/>
    </location>
</feature>
<evidence type="ECO:0000256" key="5">
    <source>
        <dbReference type="SAM" id="MobiDB-lite"/>
    </source>
</evidence>
<comment type="subcellular location">
    <subcellularLocation>
        <location evidence="1">Membrane</location>
        <topology evidence="1">Multi-pass membrane protein</topology>
    </subcellularLocation>
</comment>
<feature type="region of interest" description="Disordered" evidence="5">
    <location>
        <begin position="410"/>
        <end position="477"/>
    </location>
</feature>
<name>A0ABQ8P9U8_9CRYT</name>
<comment type="caution">
    <text evidence="8">The sequence shown here is derived from an EMBL/GenBank/DDBJ whole genome shotgun (WGS) entry which is preliminary data.</text>
</comment>
<feature type="transmembrane region" description="Helical" evidence="6">
    <location>
        <begin position="78"/>
        <end position="100"/>
    </location>
</feature>
<keyword evidence="9" id="KW-1185">Reference proteome</keyword>
<evidence type="ECO:0000256" key="6">
    <source>
        <dbReference type="SAM" id="Phobius"/>
    </source>
</evidence>
<sequence length="594" mass="65101">MARVGSCLRIVATLVKSFIGTGIIFLPGSFRVSGIISGNICSALVCVLAIISIRLLVKCCQGKETLGELAERAWGRSGLILVDSSIFFSQLGFSTVYMIFVSHNIQEIIYSISSCQIEIPILKLICFQMVVYLPFVFLRDIENLAFPSVLANVSVFSVLGVIIYYGFQNLQRYPLGRPQVSRLGNVYGAGLVLGTSAFNYEGISLILPIRNSTPEQLVGTFPRIVTLSMIMIGVFSNFFASLVYYSFGDDTASPVTENILNPKAKVISLIIYSSAIMFSVPLQLFPPMGIIEKYLFQIKAPFLRRILANLTKMKPGSSPRAIESPEVVGRKEALMGQDLQREEISPRSIKTNPCGSAAKMPPLGYPSALVKSSENVSAFQNTLFSTSKMIQLVSISENWDSPIGKKVAYSPVESSDSKITESLETRESPPSMSIVTKEGSGTRVDREDCDTTNTRQKGKSKVRGSTKEPGTEDEEDRMAGLCQRGAMDARSKFQHSVLRALISYSLVLLCGALAYNFEDELGSFVTITGGLLCVPLAFVYPPLFYLSIRKDLVSNSGRIFIWLLVVIGCVISFTSIAMAILSWETNPRSLVCVI</sequence>
<dbReference type="InterPro" id="IPR013057">
    <property type="entry name" value="AA_transpt_TM"/>
</dbReference>
<dbReference type="Pfam" id="PF01490">
    <property type="entry name" value="Aa_trans"/>
    <property type="match status" value="1"/>
</dbReference>
<protein>
    <submittedName>
        <fullName evidence="8">ABC transporter</fullName>
    </submittedName>
</protein>
<proteinExistence type="predicted"/>
<dbReference type="PANTHER" id="PTHR22950:SF666">
    <property type="entry name" value="VACUOLAR AMINO ACID TRANSPORTER 4"/>
    <property type="match status" value="1"/>
</dbReference>
<dbReference type="PANTHER" id="PTHR22950">
    <property type="entry name" value="AMINO ACID TRANSPORTER"/>
    <property type="match status" value="1"/>
</dbReference>
<feature type="transmembrane region" description="Helical" evidence="6">
    <location>
        <begin position="523"/>
        <end position="547"/>
    </location>
</feature>
<gene>
    <name evidence="8" type="ORF">OJ252_807</name>
</gene>
<evidence type="ECO:0000259" key="7">
    <source>
        <dbReference type="Pfam" id="PF01490"/>
    </source>
</evidence>
<feature type="transmembrane region" description="Helical" evidence="6">
    <location>
        <begin position="221"/>
        <end position="246"/>
    </location>
</feature>
<organism evidence="8 9">
    <name type="scientific">Cryptosporidium canis</name>
    <dbReference type="NCBI Taxonomy" id="195482"/>
    <lineage>
        <taxon>Eukaryota</taxon>
        <taxon>Sar</taxon>
        <taxon>Alveolata</taxon>
        <taxon>Apicomplexa</taxon>
        <taxon>Conoidasida</taxon>
        <taxon>Coccidia</taxon>
        <taxon>Eucoccidiorida</taxon>
        <taxon>Eimeriorina</taxon>
        <taxon>Cryptosporidiidae</taxon>
        <taxon>Cryptosporidium</taxon>
    </lineage>
</organism>
<reference evidence="8" key="1">
    <citation type="submission" date="2022-10" db="EMBL/GenBank/DDBJ databases">
        <title>Adaptive evolution leads to modifications in subtelomeric GC content in a zoonotic Cryptosporidium species.</title>
        <authorList>
            <person name="Li J."/>
            <person name="Feng Y."/>
            <person name="Xiao L."/>
        </authorList>
    </citation>
    <scope>NUCLEOTIDE SEQUENCE</scope>
    <source>
        <strain evidence="8">25894</strain>
    </source>
</reference>
<keyword evidence="2 6" id="KW-0812">Transmembrane</keyword>
<feature type="transmembrane region" description="Helical" evidence="6">
    <location>
        <begin position="559"/>
        <end position="581"/>
    </location>
</feature>
<feature type="transmembrane region" description="Helical" evidence="6">
    <location>
        <begin position="497"/>
        <end position="517"/>
    </location>
</feature>
<feature type="compositionally biased region" description="Basic and acidic residues" evidence="5">
    <location>
        <begin position="415"/>
        <end position="427"/>
    </location>
</feature>
<evidence type="ECO:0000256" key="1">
    <source>
        <dbReference type="ARBA" id="ARBA00004141"/>
    </source>
</evidence>
<evidence type="ECO:0000256" key="4">
    <source>
        <dbReference type="ARBA" id="ARBA00023136"/>
    </source>
</evidence>
<evidence type="ECO:0000256" key="3">
    <source>
        <dbReference type="ARBA" id="ARBA00022989"/>
    </source>
</evidence>
<dbReference type="Proteomes" id="UP001071777">
    <property type="component" value="Unassembled WGS sequence"/>
</dbReference>
<feature type="transmembrane region" description="Helical" evidence="6">
    <location>
        <begin position="120"/>
        <end position="138"/>
    </location>
</feature>
<feature type="transmembrane region" description="Helical" evidence="6">
    <location>
        <begin position="32"/>
        <end position="57"/>
    </location>
</feature>
<evidence type="ECO:0000313" key="9">
    <source>
        <dbReference type="Proteomes" id="UP001071777"/>
    </source>
</evidence>
<dbReference type="EMBL" id="JAPCXB010000026">
    <property type="protein sequence ID" value="KAJ1614121.1"/>
    <property type="molecule type" value="Genomic_DNA"/>
</dbReference>
<accession>A0ABQ8P9U8</accession>
<evidence type="ECO:0000313" key="8">
    <source>
        <dbReference type="EMBL" id="KAJ1614121.1"/>
    </source>
</evidence>
<evidence type="ECO:0000256" key="2">
    <source>
        <dbReference type="ARBA" id="ARBA00022692"/>
    </source>
</evidence>
<feature type="transmembrane region" description="Helical" evidence="6">
    <location>
        <begin position="145"/>
        <end position="167"/>
    </location>
</feature>
<feature type="transmembrane region" description="Helical" evidence="6">
    <location>
        <begin position="187"/>
        <end position="209"/>
    </location>
</feature>
<feature type="transmembrane region" description="Helical" evidence="6">
    <location>
        <begin position="7"/>
        <end position="26"/>
    </location>
</feature>